<dbReference type="SUPFAM" id="SSF46689">
    <property type="entry name" value="Homeodomain-like"/>
    <property type="match status" value="1"/>
</dbReference>
<dbReference type="Pfam" id="PF13384">
    <property type="entry name" value="HTH_23"/>
    <property type="match status" value="1"/>
</dbReference>
<sequence length="51" mass="6014">MANKQIEMRKVKKIFKLYSAGVSKRRISSQLGISRNTVSKYIAFFQRYQLT</sequence>
<dbReference type="InterPro" id="IPR009057">
    <property type="entry name" value="Homeodomain-like_sf"/>
</dbReference>
<organism evidence="1 2">
    <name type="scientific">Sinomicrobium oceani</name>
    <dbReference type="NCBI Taxonomy" id="1150368"/>
    <lineage>
        <taxon>Bacteria</taxon>
        <taxon>Pseudomonadati</taxon>
        <taxon>Bacteroidota</taxon>
        <taxon>Flavobacteriia</taxon>
        <taxon>Flavobacteriales</taxon>
        <taxon>Flavobacteriaceae</taxon>
        <taxon>Sinomicrobium</taxon>
    </lineage>
</organism>
<keyword evidence="1" id="KW-0371">Homeobox</keyword>
<dbReference type="EMBL" id="FPJE01000032">
    <property type="protein sequence ID" value="SFW74547.1"/>
    <property type="molecule type" value="Genomic_DNA"/>
</dbReference>
<evidence type="ECO:0000313" key="2">
    <source>
        <dbReference type="Proteomes" id="UP000182248"/>
    </source>
</evidence>
<proteinExistence type="predicted"/>
<name>A0A1K1RQK1_9FLAO</name>
<dbReference type="AlphaFoldDB" id="A0A1K1RQK1"/>
<dbReference type="InterPro" id="IPR036388">
    <property type="entry name" value="WH-like_DNA-bd_sf"/>
</dbReference>
<protein>
    <submittedName>
        <fullName evidence="1">Homeodomain-like domain-containing protein</fullName>
    </submittedName>
</protein>
<dbReference type="Gene3D" id="1.10.10.10">
    <property type="entry name" value="Winged helix-like DNA-binding domain superfamily/Winged helix DNA-binding domain"/>
    <property type="match status" value="1"/>
</dbReference>
<dbReference type="Proteomes" id="UP000182248">
    <property type="component" value="Unassembled WGS sequence"/>
</dbReference>
<accession>A0A1K1RQK1</accession>
<reference evidence="1 2" key="1">
    <citation type="submission" date="2016-11" db="EMBL/GenBank/DDBJ databases">
        <authorList>
            <person name="Jaros S."/>
            <person name="Januszkiewicz K."/>
            <person name="Wedrychowicz H."/>
        </authorList>
    </citation>
    <scope>NUCLEOTIDE SEQUENCE [LARGE SCALE GENOMIC DNA]</scope>
    <source>
        <strain evidence="1 2">CGMCC 1.12145</strain>
    </source>
</reference>
<evidence type="ECO:0000313" key="1">
    <source>
        <dbReference type="EMBL" id="SFW74547.1"/>
    </source>
</evidence>
<keyword evidence="1" id="KW-0238">DNA-binding</keyword>
<dbReference type="GO" id="GO:0003677">
    <property type="term" value="F:DNA binding"/>
    <property type="evidence" value="ECO:0007669"/>
    <property type="project" value="UniProtKB-KW"/>
</dbReference>
<feature type="non-terminal residue" evidence="1">
    <location>
        <position position="51"/>
    </location>
</feature>
<keyword evidence="2" id="KW-1185">Reference proteome</keyword>
<gene>
    <name evidence="1" type="ORF">SAMN02927921_03910</name>
</gene>